<evidence type="ECO:0000256" key="1">
    <source>
        <dbReference type="SAM" id="SignalP"/>
    </source>
</evidence>
<dbReference type="Proteomes" id="UP000435112">
    <property type="component" value="Unassembled WGS sequence"/>
</dbReference>
<feature type="signal peptide" evidence="1">
    <location>
        <begin position="1"/>
        <end position="24"/>
    </location>
</feature>
<reference evidence="2 3" key="1">
    <citation type="submission" date="2018-09" db="EMBL/GenBank/DDBJ databases">
        <title>Genomic investigation of the strawberry pathogen Phytophthora fragariae indicates pathogenicity is determined by transcriptional variation in three key races.</title>
        <authorList>
            <person name="Adams T.M."/>
            <person name="Armitage A.D."/>
            <person name="Sobczyk M.K."/>
            <person name="Bates H.J."/>
            <person name="Dunwell J.M."/>
            <person name="Nellist C.F."/>
            <person name="Harrison R.J."/>
        </authorList>
    </citation>
    <scope>NUCLEOTIDE SEQUENCE [LARGE SCALE GENOMIC DNA]</scope>
    <source>
        <strain evidence="2 3">SCRP324</strain>
    </source>
</reference>
<evidence type="ECO:0008006" key="4">
    <source>
        <dbReference type="Google" id="ProtNLM"/>
    </source>
</evidence>
<gene>
    <name evidence="2" type="ORF">PR002_g32440</name>
</gene>
<dbReference type="EMBL" id="QXFU01010750">
    <property type="protein sequence ID" value="KAE8953255.1"/>
    <property type="molecule type" value="Genomic_DNA"/>
</dbReference>
<dbReference type="AlphaFoldDB" id="A0A6A3G493"/>
<comment type="caution">
    <text evidence="2">The sequence shown here is derived from an EMBL/GenBank/DDBJ whole genome shotgun (WGS) entry which is preliminary data.</text>
</comment>
<proteinExistence type="predicted"/>
<sequence>MPLCGVSMFMSLVAVCLYNTRVVAPCPCCRCFGKRKMLRLRRASFVRTEDGAGDVCSTLGSQTVSTKLFEQARL</sequence>
<keyword evidence="1" id="KW-0732">Signal</keyword>
<accession>A0A6A3G493</accession>
<protein>
    <recommendedName>
        <fullName evidence="4">Secreted protein</fullName>
    </recommendedName>
</protein>
<feature type="chain" id="PRO_5025466272" description="Secreted protein" evidence="1">
    <location>
        <begin position="25"/>
        <end position="74"/>
    </location>
</feature>
<evidence type="ECO:0000313" key="3">
    <source>
        <dbReference type="Proteomes" id="UP000435112"/>
    </source>
</evidence>
<name>A0A6A3G493_9STRA</name>
<evidence type="ECO:0000313" key="2">
    <source>
        <dbReference type="EMBL" id="KAE8953255.1"/>
    </source>
</evidence>
<organism evidence="2 3">
    <name type="scientific">Phytophthora rubi</name>
    <dbReference type="NCBI Taxonomy" id="129364"/>
    <lineage>
        <taxon>Eukaryota</taxon>
        <taxon>Sar</taxon>
        <taxon>Stramenopiles</taxon>
        <taxon>Oomycota</taxon>
        <taxon>Peronosporomycetes</taxon>
        <taxon>Peronosporales</taxon>
        <taxon>Peronosporaceae</taxon>
        <taxon>Phytophthora</taxon>
    </lineage>
</organism>